<feature type="repeat" description="ARM" evidence="7">
    <location>
        <begin position="127"/>
        <end position="169"/>
    </location>
</feature>
<dbReference type="FunFam" id="1.20.5.690:FF:000003">
    <property type="entry name" value="Importin subunit alpha"/>
    <property type="match status" value="1"/>
</dbReference>
<dbReference type="InterPro" id="IPR024931">
    <property type="entry name" value="Importin_alpha"/>
</dbReference>
<dbReference type="PROSITE" id="PS51214">
    <property type="entry name" value="IBB"/>
    <property type="match status" value="1"/>
</dbReference>
<dbReference type="GO" id="GO:0005634">
    <property type="term" value="C:nucleus"/>
    <property type="evidence" value="ECO:0007669"/>
    <property type="project" value="UniProtKB-ARBA"/>
</dbReference>
<dbReference type="InterPro" id="IPR036975">
    <property type="entry name" value="Importin-a_IBB_sf"/>
</dbReference>
<evidence type="ECO:0000256" key="7">
    <source>
        <dbReference type="PROSITE-ProRule" id="PRU00259"/>
    </source>
</evidence>
<dbReference type="PANTHER" id="PTHR23316">
    <property type="entry name" value="IMPORTIN ALPHA"/>
    <property type="match status" value="1"/>
</dbReference>
<dbReference type="AlphaFoldDB" id="A0A8H3EP63"/>
<dbReference type="SMART" id="SM00185">
    <property type="entry name" value="ARM"/>
    <property type="match status" value="8"/>
</dbReference>
<dbReference type="Gene3D" id="1.20.5.690">
    <property type="entry name" value="Importin-alpha, importin-beta-binding domain"/>
    <property type="match status" value="1"/>
</dbReference>
<comment type="similarity">
    <text evidence="1 6">Belongs to the importin alpha family.</text>
</comment>
<evidence type="ECO:0000256" key="6">
    <source>
        <dbReference type="PIRNR" id="PIRNR005673"/>
    </source>
</evidence>
<dbReference type="PROSITE" id="PS50176">
    <property type="entry name" value="ARM_REPEAT"/>
    <property type="match status" value="3"/>
</dbReference>
<dbReference type="Gene3D" id="1.25.10.10">
    <property type="entry name" value="Leucine-rich Repeat Variant"/>
    <property type="match status" value="1"/>
</dbReference>
<dbReference type="SUPFAM" id="SSF48371">
    <property type="entry name" value="ARM repeat"/>
    <property type="match status" value="1"/>
</dbReference>
<dbReference type="Pfam" id="PF00514">
    <property type="entry name" value="Arm"/>
    <property type="match status" value="8"/>
</dbReference>
<dbReference type="InterPro" id="IPR011989">
    <property type="entry name" value="ARM-like"/>
</dbReference>
<dbReference type="FunFam" id="1.25.10.10:FF:000021">
    <property type="entry name" value="Importin subunit alpha"/>
    <property type="match status" value="1"/>
</dbReference>
<dbReference type="GO" id="GO:0005737">
    <property type="term" value="C:cytoplasm"/>
    <property type="evidence" value="ECO:0007669"/>
    <property type="project" value="InterPro"/>
</dbReference>
<keyword evidence="2 6" id="KW-0813">Transport</keyword>
<dbReference type="GO" id="GO:0061608">
    <property type="term" value="F:nuclear import signal receptor activity"/>
    <property type="evidence" value="ECO:0007669"/>
    <property type="project" value="InterPro"/>
</dbReference>
<accession>A0A8H3EP63</accession>
<dbReference type="PIRSF" id="PIRSF005673">
    <property type="entry name" value="Importin_alpha"/>
    <property type="match status" value="1"/>
</dbReference>
<protein>
    <recommendedName>
        <fullName evidence="5 6">Importin subunit alpha</fullName>
    </recommendedName>
</protein>
<evidence type="ECO:0000259" key="9">
    <source>
        <dbReference type="PROSITE" id="PS51214"/>
    </source>
</evidence>
<evidence type="ECO:0000256" key="5">
    <source>
        <dbReference type="ARBA" id="ARBA00071843"/>
    </source>
</evidence>
<keyword evidence="4 6" id="KW-0653">Protein transport</keyword>
<evidence type="ECO:0000313" key="11">
    <source>
        <dbReference type="Proteomes" id="UP000664169"/>
    </source>
</evidence>
<proteinExistence type="inferred from homology"/>
<dbReference type="InterPro" id="IPR000225">
    <property type="entry name" value="Armadillo"/>
</dbReference>
<evidence type="ECO:0000256" key="4">
    <source>
        <dbReference type="ARBA" id="ARBA00022927"/>
    </source>
</evidence>
<evidence type="ECO:0000256" key="1">
    <source>
        <dbReference type="ARBA" id="ARBA00010394"/>
    </source>
</evidence>
<dbReference type="EMBL" id="CAJPDQ010000003">
    <property type="protein sequence ID" value="CAF9906426.1"/>
    <property type="molecule type" value="Genomic_DNA"/>
</dbReference>
<organism evidence="10 11">
    <name type="scientific">Gomphillus americanus</name>
    <dbReference type="NCBI Taxonomy" id="1940652"/>
    <lineage>
        <taxon>Eukaryota</taxon>
        <taxon>Fungi</taxon>
        <taxon>Dikarya</taxon>
        <taxon>Ascomycota</taxon>
        <taxon>Pezizomycotina</taxon>
        <taxon>Lecanoromycetes</taxon>
        <taxon>OSLEUM clade</taxon>
        <taxon>Ostropomycetidae</taxon>
        <taxon>Ostropales</taxon>
        <taxon>Graphidaceae</taxon>
        <taxon>Gomphilloideae</taxon>
        <taxon>Gomphillus</taxon>
    </lineage>
</organism>
<evidence type="ECO:0000313" key="10">
    <source>
        <dbReference type="EMBL" id="CAF9906426.1"/>
    </source>
</evidence>
<sequence length="557" mass="61003">MADRFIPEHRRTQFKAKGTFKADELRRRREEQQVEIRKQKREENLAKRRGIAGRDGTQIGAPGGVIAPDSDDEDAGSIESQLNTELPEMVKGVFSNEIEAQIQATTKFRKLLSKERNPPIEKVIETGVVSRFVEFLRSPHTLVQFEAAWALTNIASGSAQQTQVVINAGAVPIFVELLGSHEADVREQAVWALGNIAGDSPHCRDFVLAAGALQPLLALLTDSRKLSMLRNATWTLSNFCRGKVPQPKWEHIEPALPVLAKLIYSLDDEVLIDACWAISYLSDGSNDKIQAVIEAGIPRRLVELLGHASTSVQTPALRSVGNIVTGDDVQTQIVINTGALTALLYLLGSSKDGIRKEACWTISNITAGNQVQIQAVIDAGLIPPLINLLSNGDFKTRKEACWAISNATSGGLQKPEQIRYLVSQGCIKPLCDLLVCPDNKIIQVALDGLENILKVGEMDKDASDNPAESINKYALFIEEAGGMEKIHECQSNVNEEIYLKAYKIIEQYYSDEEEIAEMDAAQTGQNGTFGFAGQQQQAQQGQTGGFTFATGQDSMDM</sequence>
<dbReference type="Proteomes" id="UP000664169">
    <property type="component" value="Unassembled WGS sequence"/>
</dbReference>
<keyword evidence="11" id="KW-1185">Reference proteome</keyword>
<dbReference type="InterPro" id="IPR002652">
    <property type="entry name" value="Importin-a_IBB"/>
</dbReference>
<keyword evidence="3" id="KW-0677">Repeat</keyword>
<dbReference type="Pfam" id="PF01749">
    <property type="entry name" value="IBB"/>
    <property type="match status" value="1"/>
</dbReference>
<evidence type="ECO:0000256" key="2">
    <source>
        <dbReference type="ARBA" id="ARBA00022448"/>
    </source>
</evidence>
<dbReference type="InterPro" id="IPR032413">
    <property type="entry name" value="Arm_3"/>
</dbReference>
<comment type="caution">
    <text evidence="10">The sequence shown here is derived from an EMBL/GenBank/DDBJ whole genome shotgun (WGS) entry which is preliminary data.</text>
</comment>
<reference evidence="10" key="1">
    <citation type="submission" date="2021-03" db="EMBL/GenBank/DDBJ databases">
        <authorList>
            <person name="Tagirdzhanova G."/>
        </authorList>
    </citation>
    <scope>NUCLEOTIDE SEQUENCE</scope>
</reference>
<gene>
    <name evidence="10" type="ORF">GOMPHAMPRED_004701</name>
</gene>
<evidence type="ECO:0000256" key="8">
    <source>
        <dbReference type="SAM" id="MobiDB-lite"/>
    </source>
</evidence>
<feature type="compositionally biased region" description="Basic and acidic residues" evidence="8">
    <location>
        <begin position="32"/>
        <end position="46"/>
    </location>
</feature>
<feature type="repeat" description="ARM" evidence="7">
    <location>
        <begin position="169"/>
        <end position="211"/>
    </location>
</feature>
<feature type="region of interest" description="Disordered" evidence="8">
    <location>
        <begin position="526"/>
        <end position="557"/>
    </location>
</feature>
<feature type="region of interest" description="Disordered" evidence="8">
    <location>
        <begin position="32"/>
        <end position="77"/>
    </location>
</feature>
<dbReference type="GO" id="GO:0006606">
    <property type="term" value="P:protein import into nucleus"/>
    <property type="evidence" value="ECO:0007669"/>
    <property type="project" value="InterPro"/>
</dbReference>
<dbReference type="Pfam" id="PF16186">
    <property type="entry name" value="Arm_3"/>
    <property type="match status" value="1"/>
</dbReference>
<name>A0A8H3EP63_9LECA</name>
<feature type="repeat" description="ARM" evidence="7">
    <location>
        <begin position="338"/>
        <end position="380"/>
    </location>
</feature>
<evidence type="ECO:0000256" key="3">
    <source>
        <dbReference type="ARBA" id="ARBA00022737"/>
    </source>
</evidence>
<dbReference type="InterPro" id="IPR016024">
    <property type="entry name" value="ARM-type_fold"/>
</dbReference>
<dbReference type="OrthoDB" id="29145at2759"/>
<feature type="domain" description="IBB" evidence="9">
    <location>
        <begin position="1"/>
        <end position="58"/>
    </location>
</feature>